<comment type="caution">
    <text evidence="1">The sequence shown here is derived from an EMBL/GenBank/DDBJ whole genome shotgun (WGS) entry which is preliminary data.</text>
</comment>
<protein>
    <submittedName>
        <fullName evidence="1">Abi family protein</fullName>
    </submittedName>
</protein>
<reference evidence="1 2" key="1">
    <citation type="submission" date="2019-03" db="EMBL/GenBank/DDBJ databases">
        <title>Draft genome of Brevundimonas sp. a heavy metal resistant soil bacteria.</title>
        <authorList>
            <person name="Soto J."/>
        </authorList>
    </citation>
    <scope>NUCLEOTIDE SEQUENCE [LARGE SCALE GENOMIC DNA]</scope>
    <source>
        <strain evidence="1 2">B-10</strain>
    </source>
</reference>
<evidence type="ECO:0000313" key="1">
    <source>
        <dbReference type="EMBL" id="TFW14363.1"/>
    </source>
</evidence>
<dbReference type="InterPro" id="IPR017034">
    <property type="entry name" value="Abi_system_AbiD/AbiF"/>
</dbReference>
<keyword evidence="2" id="KW-1185">Reference proteome</keyword>
<proteinExistence type="predicted"/>
<accession>A0A4Y9RZM6</accession>
<dbReference type="InterPro" id="IPR011664">
    <property type="entry name" value="Abi_system_AbiD/AbiF-like"/>
</dbReference>
<dbReference type="AlphaFoldDB" id="A0A4Y9RZM6"/>
<sequence>MVHYTKPHLTVIDQVALLQRRGLGVTDAAAAERALSRIGYYRLSGYWYPMRRPNPRGGRQDDFLAQAAFVDAVDLYVFDKKLRLLFLDAIERLEVALRVAVALQLGAYDPWFHRDPSKLDAKFTTADGRTGRSKHDEWLSRLDASVGRSKEEFVRHFQSRYTSELPIWIAIELWDFGLLSHFVSGMALRDRDRIAGQMGLPRSSLLTSWVRAINDLRNICAHHGRLWNRVFISTPSLPRVGEIPSLDHLRNIQVTKLYAVAAVLRQMLLAINPGSQWHDRLKIHLQTFPQSPLLHMSSTGFPLDWERLDLWN</sequence>
<dbReference type="PIRSF" id="PIRSF034934">
    <property type="entry name" value="AbiF_AbiD"/>
    <property type="match status" value="1"/>
</dbReference>
<evidence type="ECO:0000313" key="2">
    <source>
        <dbReference type="Proteomes" id="UP000298216"/>
    </source>
</evidence>
<gene>
    <name evidence="1" type="ORF">EGY25_03980</name>
</gene>
<dbReference type="Proteomes" id="UP000298216">
    <property type="component" value="Unassembled WGS sequence"/>
</dbReference>
<dbReference type="EMBL" id="SPVH01000002">
    <property type="protein sequence ID" value="TFW14363.1"/>
    <property type="molecule type" value="Genomic_DNA"/>
</dbReference>
<name>A0A4Y9RZM6_9CAUL</name>
<dbReference type="OrthoDB" id="5363652at2"/>
<dbReference type="Pfam" id="PF07751">
    <property type="entry name" value="Abi_2"/>
    <property type="match status" value="1"/>
</dbReference>
<organism evidence="1 2">
    <name type="scientific">Brevundimonas intermedia</name>
    <dbReference type="NCBI Taxonomy" id="74315"/>
    <lineage>
        <taxon>Bacteria</taxon>
        <taxon>Pseudomonadati</taxon>
        <taxon>Pseudomonadota</taxon>
        <taxon>Alphaproteobacteria</taxon>
        <taxon>Caulobacterales</taxon>
        <taxon>Caulobacteraceae</taxon>
        <taxon>Brevundimonas</taxon>
    </lineage>
</organism>